<dbReference type="Proteomes" id="UP000251853">
    <property type="component" value="Unassembled WGS sequence"/>
</dbReference>
<evidence type="ECO:0000256" key="1">
    <source>
        <dbReference type="SAM" id="Phobius"/>
    </source>
</evidence>
<keyword evidence="1" id="KW-1133">Transmembrane helix</keyword>
<feature type="transmembrane region" description="Helical" evidence="1">
    <location>
        <begin position="31"/>
        <end position="54"/>
    </location>
</feature>
<evidence type="ECO:0000313" key="3">
    <source>
        <dbReference type="Proteomes" id="UP000251853"/>
    </source>
</evidence>
<protein>
    <submittedName>
        <fullName evidence="2">Uncharacterized protein</fullName>
    </submittedName>
</protein>
<proteinExistence type="predicted"/>
<reference evidence="2 3" key="1">
    <citation type="submission" date="2018-06" db="EMBL/GenBank/DDBJ databases">
        <authorList>
            <consortium name="Pathogen Informatics"/>
            <person name="Doyle S."/>
        </authorList>
    </citation>
    <scope>NUCLEOTIDE SEQUENCE [LARGE SCALE GENOMIC DNA]</scope>
    <source>
        <strain evidence="2 3">NCTC11224</strain>
    </source>
</reference>
<name>A0A2X2U0R6_9FIRM</name>
<feature type="transmembrane region" description="Helical" evidence="1">
    <location>
        <begin position="7"/>
        <end position="25"/>
    </location>
</feature>
<gene>
    <name evidence="2" type="ORF">NCTC11224_01425</name>
</gene>
<organism evidence="2 3">
    <name type="scientific">Enterocloster clostridioformis</name>
    <dbReference type="NCBI Taxonomy" id="1531"/>
    <lineage>
        <taxon>Bacteria</taxon>
        <taxon>Bacillati</taxon>
        <taxon>Bacillota</taxon>
        <taxon>Clostridia</taxon>
        <taxon>Lachnospirales</taxon>
        <taxon>Lachnospiraceae</taxon>
        <taxon>Enterocloster</taxon>
    </lineage>
</organism>
<evidence type="ECO:0000313" key="2">
    <source>
        <dbReference type="EMBL" id="SQB10118.1"/>
    </source>
</evidence>
<keyword evidence="1" id="KW-0472">Membrane</keyword>
<dbReference type="EMBL" id="UAVW01000003">
    <property type="protein sequence ID" value="SQB10118.1"/>
    <property type="molecule type" value="Genomic_DNA"/>
</dbReference>
<dbReference type="AlphaFoldDB" id="A0A2X2U0R6"/>
<keyword evidence="3" id="KW-1185">Reference proteome</keyword>
<sequence>MKRKFMWVIGIPALVIFIWRFFQLVRLGCYIIVYPLISAALAAAISGLILWILWR</sequence>
<dbReference type="RefSeq" id="WP_160116317.1">
    <property type="nucleotide sequence ID" value="NZ_JAIWZC010000001.1"/>
</dbReference>
<accession>A0A2X2U0R6</accession>
<keyword evidence="1" id="KW-0812">Transmembrane</keyword>